<organism evidence="3 4">
    <name type="scientific">Kitasatospora kifunensis</name>
    <name type="common">Streptomyces kifunensis</name>
    <dbReference type="NCBI Taxonomy" id="58351"/>
    <lineage>
        <taxon>Bacteria</taxon>
        <taxon>Bacillati</taxon>
        <taxon>Actinomycetota</taxon>
        <taxon>Actinomycetes</taxon>
        <taxon>Kitasatosporales</taxon>
        <taxon>Streptomycetaceae</taxon>
        <taxon>Kitasatospora</taxon>
    </lineage>
</organism>
<dbReference type="InterPro" id="IPR029063">
    <property type="entry name" value="SAM-dependent_MTases_sf"/>
</dbReference>
<sequence length="258" mass="26766">MASAHSTAPAPTRPRPASRARDWAEIQERTLVPLYEAVHERAAVSPGTSLLDLGCRSGLALLLAAGRGAQVAGLEPDPELRELARARRLAVAAGGLTTPAAHGVVTVFEPLRLAAEPRRVVREAARLVLPGGLVAVAGFGPAPACQSAAVLEVARRRSGPRRPVDPLRLGGADELAALAAGAGLRVTGSGQVSCPFGYPDPDSAVRGLLATGWFDAAIAYAGEAPVAKEVAEALRPFTRADDTVRMANVFPYVLAERV</sequence>
<dbReference type="GO" id="GO:0032259">
    <property type="term" value="P:methylation"/>
    <property type="evidence" value="ECO:0007669"/>
    <property type="project" value="UniProtKB-KW"/>
</dbReference>
<dbReference type="SUPFAM" id="SSF53335">
    <property type="entry name" value="S-adenosyl-L-methionine-dependent methyltransferases"/>
    <property type="match status" value="1"/>
</dbReference>
<dbReference type="Gene3D" id="3.40.50.150">
    <property type="entry name" value="Vaccinia Virus protein VP39"/>
    <property type="match status" value="1"/>
</dbReference>
<dbReference type="EMBL" id="JACHJV010000001">
    <property type="protein sequence ID" value="MBB4923352.1"/>
    <property type="molecule type" value="Genomic_DNA"/>
</dbReference>
<dbReference type="CDD" id="cd02440">
    <property type="entry name" value="AdoMet_MTases"/>
    <property type="match status" value="1"/>
</dbReference>
<evidence type="ECO:0000259" key="2">
    <source>
        <dbReference type="Pfam" id="PF08241"/>
    </source>
</evidence>
<feature type="domain" description="Methyltransferase type 11" evidence="2">
    <location>
        <begin position="51"/>
        <end position="135"/>
    </location>
</feature>
<evidence type="ECO:0000256" key="1">
    <source>
        <dbReference type="SAM" id="MobiDB-lite"/>
    </source>
</evidence>
<evidence type="ECO:0000313" key="3">
    <source>
        <dbReference type="EMBL" id="MBB4923352.1"/>
    </source>
</evidence>
<keyword evidence="3" id="KW-0489">Methyltransferase</keyword>
<comment type="caution">
    <text evidence="3">The sequence shown here is derived from an EMBL/GenBank/DDBJ whole genome shotgun (WGS) entry which is preliminary data.</text>
</comment>
<dbReference type="AlphaFoldDB" id="A0A7W7VUI4"/>
<accession>A0A7W7VUI4</accession>
<dbReference type="InterPro" id="IPR013216">
    <property type="entry name" value="Methyltransf_11"/>
</dbReference>
<protein>
    <submittedName>
        <fullName evidence="3">SAM-dependent methyltransferase</fullName>
    </submittedName>
</protein>
<feature type="region of interest" description="Disordered" evidence="1">
    <location>
        <begin position="1"/>
        <end position="21"/>
    </location>
</feature>
<dbReference type="RefSeq" id="WP_184935378.1">
    <property type="nucleotide sequence ID" value="NZ_JACHJV010000001.1"/>
</dbReference>
<reference evidence="3 4" key="1">
    <citation type="submission" date="2020-08" db="EMBL/GenBank/DDBJ databases">
        <title>Sequencing the genomes of 1000 actinobacteria strains.</title>
        <authorList>
            <person name="Klenk H.-P."/>
        </authorList>
    </citation>
    <scope>NUCLEOTIDE SEQUENCE [LARGE SCALE GENOMIC DNA]</scope>
    <source>
        <strain evidence="3 4">DSM 41654</strain>
    </source>
</reference>
<gene>
    <name evidence="3" type="ORF">FHR34_002345</name>
</gene>
<evidence type="ECO:0000313" key="4">
    <source>
        <dbReference type="Proteomes" id="UP000540506"/>
    </source>
</evidence>
<dbReference type="Pfam" id="PF08241">
    <property type="entry name" value="Methyltransf_11"/>
    <property type="match status" value="1"/>
</dbReference>
<dbReference type="GO" id="GO:0008757">
    <property type="term" value="F:S-adenosylmethionine-dependent methyltransferase activity"/>
    <property type="evidence" value="ECO:0007669"/>
    <property type="project" value="InterPro"/>
</dbReference>
<dbReference type="Proteomes" id="UP000540506">
    <property type="component" value="Unassembled WGS sequence"/>
</dbReference>
<proteinExistence type="predicted"/>
<name>A0A7W7VUI4_KITKI</name>
<feature type="compositionally biased region" description="Low complexity" evidence="1">
    <location>
        <begin position="1"/>
        <end position="10"/>
    </location>
</feature>
<keyword evidence="4" id="KW-1185">Reference proteome</keyword>
<keyword evidence="3" id="KW-0808">Transferase</keyword>